<dbReference type="GO" id="GO:0042760">
    <property type="term" value="P:very long-chain fatty acid catabolic process"/>
    <property type="evidence" value="ECO:0007669"/>
    <property type="project" value="TreeGrafter"/>
</dbReference>
<dbReference type="AlphaFoldDB" id="A0AAD8WZY3"/>
<dbReference type="GO" id="GO:0140359">
    <property type="term" value="F:ABC-type transporter activity"/>
    <property type="evidence" value="ECO:0007669"/>
    <property type="project" value="InterPro"/>
</dbReference>
<organism evidence="7 9">
    <name type="scientific">Lolium multiflorum</name>
    <name type="common">Italian ryegrass</name>
    <name type="synonym">Lolium perenne subsp. multiflorum</name>
    <dbReference type="NCBI Taxonomy" id="4521"/>
    <lineage>
        <taxon>Eukaryota</taxon>
        <taxon>Viridiplantae</taxon>
        <taxon>Streptophyta</taxon>
        <taxon>Embryophyta</taxon>
        <taxon>Tracheophyta</taxon>
        <taxon>Spermatophyta</taxon>
        <taxon>Magnoliopsida</taxon>
        <taxon>Liliopsida</taxon>
        <taxon>Poales</taxon>
        <taxon>Poaceae</taxon>
        <taxon>BOP clade</taxon>
        <taxon>Pooideae</taxon>
        <taxon>Poodae</taxon>
        <taxon>Poeae</taxon>
        <taxon>Poeae Chloroplast Group 2 (Poeae type)</taxon>
        <taxon>Loliodinae</taxon>
        <taxon>Loliinae</taxon>
        <taxon>Lolium</taxon>
    </lineage>
</organism>
<evidence type="ECO:0000313" key="8">
    <source>
        <dbReference type="EMBL" id="KAK1691714.1"/>
    </source>
</evidence>
<protein>
    <recommendedName>
        <fullName evidence="6">ABC transmembrane type-1 domain-containing protein</fullName>
    </recommendedName>
</protein>
<dbReference type="InterPro" id="IPR011527">
    <property type="entry name" value="ABC1_TM_dom"/>
</dbReference>
<dbReference type="GO" id="GO:0015910">
    <property type="term" value="P:long-chain fatty acid import into peroxisome"/>
    <property type="evidence" value="ECO:0007669"/>
    <property type="project" value="TreeGrafter"/>
</dbReference>
<comment type="caution">
    <text evidence="7">The sequence shown here is derived from an EMBL/GenBank/DDBJ whole genome shotgun (WGS) entry which is preliminary data.</text>
</comment>
<feature type="compositionally biased region" description="Polar residues" evidence="5">
    <location>
        <begin position="24"/>
        <end position="33"/>
    </location>
</feature>
<keyword evidence="2" id="KW-0812">Transmembrane</keyword>
<dbReference type="PANTHER" id="PTHR11384:SF54">
    <property type="entry name" value="OS05G0107600 PROTEIN"/>
    <property type="match status" value="1"/>
</dbReference>
<dbReference type="Pfam" id="PF06472">
    <property type="entry name" value="ABC_membrane_2"/>
    <property type="match status" value="1"/>
</dbReference>
<keyword evidence="4" id="KW-0472">Membrane</keyword>
<dbReference type="GO" id="GO:0005524">
    <property type="term" value="F:ATP binding"/>
    <property type="evidence" value="ECO:0007669"/>
    <property type="project" value="InterPro"/>
</dbReference>
<dbReference type="GO" id="GO:0007031">
    <property type="term" value="P:peroxisome organization"/>
    <property type="evidence" value="ECO:0007669"/>
    <property type="project" value="TreeGrafter"/>
</dbReference>
<evidence type="ECO:0000256" key="1">
    <source>
        <dbReference type="ARBA" id="ARBA00022448"/>
    </source>
</evidence>
<dbReference type="PANTHER" id="PTHR11384">
    <property type="entry name" value="ATP-BINDING CASSETTE, SUB-FAMILY D MEMBER"/>
    <property type="match status" value="1"/>
</dbReference>
<evidence type="ECO:0000256" key="5">
    <source>
        <dbReference type="SAM" id="MobiDB-lite"/>
    </source>
</evidence>
<accession>A0AAD8WZY3</accession>
<evidence type="ECO:0000256" key="2">
    <source>
        <dbReference type="ARBA" id="ARBA00022692"/>
    </source>
</evidence>
<keyword evidence="1" id="KW-0813">Transport</keyword>
<dbReference type="Proteomes" id="UP001231189">
    <property type="component" value="Unassembled WGS sequence"/>
</dbReference>
<reference evidence="7" key="1">
    <citation type="submission" date="2023-07" db="EMBL/GenBank/DDBJ databases">
        <title>A chromosome-level genome assembly of Lolium multiflorum.</title>
        <authorList>
            <person name="Chen Y."/>
            <person name="Copetti D."/>
            <person name="Kolliker R."/>
            <person name="Studer B."/>
        </authorList>
    </citation>
    <scope>NUCLEOTIDE SEQUENCE</scope>
    <source>
        <strain evidence="7">02402/16</strain>
        <tissue evidence="7">Leaf</tissue>
    </source>
</reference>
<keyword evidence="9" id="KW-1185">Reference proteome</keyword>
<dbReference type="InterPro" id="IPR050835">
    <property type="entry name" value="ABC_transporter_sub-D"/>
</dbReference>
<name>A0AAD8WZY3_LOLMU</name>
<evidence type="ECO:0000313" key="9">
    <source>
        <dbReference type="Proteomes" id="UP001231189"/>
    </source>
</evidence>
<dbReference type="GO" id="GO:0006635">
    <property type="term" value="P:fatty acid beta-oxidation"/>
    <property type="evidence" value="ECO:0007669"/>
    <property type="project" value="TreeGrafter"/>
</dbReference>
<keyword evidence="3" id="KW-1133">Transmembrane helix</keyword>
<gene>
    <name evidence="7" type="ORF">QYE76_008410</name>
    <name evidence="8" type="ORF">QYE76_008411</name>
</gene>
<dbReference type="EMBL" id="JAUUTY010000001">
    <property type="protein sequence ID" value="KAK1691713.1"/>
    <property type="molecule type" value="Genomic_DNA"/>
</dbReference>
<proteinExistence type="predicted"/>
<dbReference type="EMBL" id="JAUUTY010000001">
    <property type="protein sequence ID" value="KAK1691714.1"/>
    <property type="molecule type" value="Genomic_DNA"/>
</dbReference>
<evidence type="ECO:0000259" key="6">
    <source>
        <dbReference type="Pfam" id="PF06472"/>
    </source>
</evidence>
<evidence type="ECO:0000256" key="4">
    <source>
        <dbReference type="ARBA" id="ARBA00023136"/>
    </source>
</evidence>
<dbReference type="GO" id="GO:0005778">
    <property type="term" value="C:peroxisomal membrane"/>
    <property type="evidence" value="ECO:0007669"/>
    <property type="project" value="TreeGrafter"/>
</dbReference>
<feature type="region of interest" description="Disordered" evidence="5">
    <location>
        <begin position="1"/>
        <end position="33"/>
    </location>
</feature>
<feature type="domain" description="ABC transmembrane type-1" evidence="6">
    <location>
        <begin position="56"/>
        <end position="124"/>
    </location>
</feature>
<sequence length="179" mass="19735">MQSRWKPPAHRNLGPRWPAHKRSQTSCLSHDGSTTPAYGKYPNSFLCRRTQLTLDVPKLLDKQGGQLLAVALLIFSRTVISDRIASLNGTTVKFVLEQDKAAFIRLVGISVLQSAANSFVAPSLSATSVDVEEHLYRLATNMGITVITSSQRPALIPFHSAELKLIDGEGNWELCEIQH</sequence>
<dbReference type="GO" id="GO:0005324">
    <property type="term" value="F:long-chain fatty acid transmembrane transporter activity"/>
    <property type="evidence" value="ECO:0007669"/>
    <property type="project" value="TreeGrafter"/>
</dbReference>
<evidence type="ECO:0000313" key="7">
    <source>
        <dbReference type="EMBL" id="KAK1691713.1"/>
    </source>
</evidence>
<evidence type="ECO:0000256" key="3">
    <source>
        <dbReference type="ARBA" id="ARBA00022989"/>
    </source>
</evidence>